<proteinExistence type="predicted"/>
<gene>
    <name evidence="3" type="ORF">FE257_008199</name>
</gene>
<protein>
    <recommendedName>
        <fullName evidence="5">Amidase domain-containing protein</fullName>
    </recommendedName>
</protein>
<organism evidence="3 4">
    <name type="scientific">Aspergillus nanangensis</name>
    <dbReference type="NCBI Taxonomy" id="2582783"/>
    <lineage>
        <taxon>Eukaryota</taxon>
        <taxon>Fungi</taxon>
        <taxon>Dikarya</taxon>
        <taxon>Ascomycota</taxon>
        <taxon>Pezizomycotina</taxon>
        <taxon>Eurotiomycetes</taxon>
        <taxon>Eurotiomycetidae</taxon>
        <taxon>Eurotiales</taxon>
        <taxon>Aspergillaceae</taxon>
        <taxon>Aspergillus</taxon>
        <taxon>Aspergillus subgen. Circumdati</taxon>
    </lineage>
</organism>
<evidence type="ECO:0000259" key="1">
    <source>
        <dbReference type="Pfam" id="PF01425"/>
    </source>
</evidence>
<evidence type="ECO:0008006" key="5">
    <source>
        <dbReference type="Google" id="ProtNLM"/>
    </source>
</evidence>
<name>A0AAD4CLP6_ASPNN</name>
<evidence type="ECO:0000259" key="2">
    <source>
        <dbReference type="Pfam" id="PF26053"/>
    </source>
</evidence>
<dbReference type="Proteomes" id="UP001194746">
    <property type="component" value="Unassembled WGS sequence"/>
</dbReference>
<feature type="domain" description="Scytalone dehydratase-like protein Arp1 N-terminal" evidence="2">
    <location>
        <begin position="55"/>
        <end position="153"/>
    </location>
</feature>
<feature type="domain" description="Amidase" evidence="1">
    <location>
        <begin position="197"/>
        <end position="389"/>
    </location>
</feature>
<keyword evidence="4" id="KW-1185">Reference proteome</keyword>
<dbReference type="InterPro" id="IPR036928">
    <property type="entry name" value="AS_sf"/>
</dbReference>
<sequence>MGRLKLIPWLHQPITHCISLKGQIVGLDSVNYYIPPNSIASVLVSQDKIAQDRLTEPLYPVTIIDFKKTDQPIEDIVEIFQSSDDVFNVWFLEVIISKGCSKPMAYILDSVKLKYGTKSVITSCKNGGHQDLPPGPYFWSPGSGTLYPAYRLYSDVQGAFTQGLIPTEHGTYTGLPAAVPGAASITVGVPSRLYTSKDSSKPLAGVRIGVKDIFDVAGVKTSSGSRAYYDMYPPANSTAPAIQRLLDAGAVLVGKMKTSQFANGEWATADWVDYHAPFNPRGDGYQDPGSSSSGPAAGVASYDWLDLTIGADTGGSIRGPAASNGVYGNRPSHGLTSLEGIMPLSPRMDTVGILTRETTLWRKAASVLYGDAEGNSSLPKRLYTVDFPVKASSPADGLLISFANSLAKALDAIAEPFDIDQRWSSSESTSLQDLVGNVFSVLTTKQQFQMVGAGLYKKYGAENDKRRPFVDPSPLTRWNWGIQQPASAISEAIHNLTTFTNWWHIHGQSHDVRSCSNSIIIYPGSKGETSYRNGPYPIEAPGVPSGFGIDRVPSFAGSPDFAVPSEFPYSLPKVFH</sequence>
<dbReference type="PANTHER" id="PTHR46310:SF7">
    <property type="entry name" value="AMIDASE 1"/>
    <property type="match status" value="1"/>
</dbReference>
<evidence type="ECO:0000313" key="4">
    <source>
        <dbReference type="Proteomes" id="UP001194746"/>
    </source>
</evidence>
<comment type="caution">
    <text evidence="3">The sequence shown here is derived from an EMBL/GenBank/DDBJ whole genome shotgun (WGS) entry which is preliminary data.</text>
</comment>
<dbReference type="Pfam" id="PF26053">
    <property type="entry name" value="DUF8016"/>
    <property type="match status" value="1"/>
</dbReference>
<dbReference type="AlphaFoldDB" id="A0AAD4CLP6"/>
<evidence type="ECO:0000313" key="3">
    <source>
        <dbReference type="EMBL" id="KAF9888830.1"/>
    </source>
</evidence>
<dbReference type="InterPro" id="IPR058329">
    <property type="entry name" value="Arp1_N"/>
</dbReference>
<accession>A0AAD4CLP6</accession>
<dbReference type="EMBL" id="VCAU01000042">
    <property type="protein sequence ID" value="KAF9888830.1"/>
    <property type="molecule type" value="Genomic_DNA"/>
</dbReference>
<dbReference type="Gene3D" id="3.90.1300.10">
    <property type="entry name" value="Amidase signature (AS) domain"/>
    <property type="match status" value="1"/>
</dbReference>
<dbReference type="SUPFAM" id="SSF75304">
    <property type="entry name" value="Amidase signature (AS) enzymes"/>
    <property type="match status" value="1"/>
</dbReference>
<dbReference type="Pfam" id="PF01425">
    <property type="entry name" value="Amidase"/>
    <property type="match status" value="1"/>
</dbReference>
<dbReference type="PANTHER" id="PTHR46310">
    <property type="entry name" value="AMIDASE 1"/>
    <property type="match status" value="1"/>
</dbReference>
<reference evidence="3" key="1">
    <citation type="journal article" date="2019" name="Beilstein J. Org. Chem.">
        <title>Nanangenines: drimane sesquiterpenoids as the dominant metabolite cohort of a novel Australian fungus, Aspergillus nanangensis.</title>
        <authorList>
            <person name="Lacey H.J."/>
            <person name="Gilchrist C.L.M."/>
            <person name="Crombie A."/>
            <person name="Kalaitzis J.A."/>
            <person name="Vuong D."/>
            <person name="Rutledge P.J."/>
            <person name="Turner P."/>
            <person name="Pitt J.I."/>
            <person name="Lacey E."/>
            <person name="Chooi Y.H."/>
            <person name="Piggott A.M."/>
        </authorList>
    </citation>
    <scope>NUCLEOTIDE SEQUENCE</scope>
    <source>
        <strain evidence="3">MST-FP2251</strain>
    </source>
</reference>
<dbReference type="InterPro" id="IPR023631">
    <property type="entry name" value="Amidase_dom"/>
</dbReference>
<reference evidence="3" key="2">
    <citation type="submission" date="2020-02" db="EMBL/GenBank/DDBJ databases">
        <authorList>
            <person name="Gilchrist C.L.M."/>
            <person name="Chooi Y.-H."/>
        </authorList>
    </citation>
    <scope>NUCLEOTIDE SEQUENCE</scope>
    <source>
        <strain evidence="3">MST-FP2251</strain>
    </source>
</reference>